<dbReference type="SMART" id="SM00860">
    <property type="entry name" value="SMI1_KNR4"/>
    <property type="match status" value="1"/>
</dbReference>
<proteinExistence type="predicted"/>
<dbReference type="Proteomes" id="UP000297734">
    <property type="component" value="Unassembled WGS sequence"/>
</dbReference>
<dbReference type="RefSeq" id="WP_135311422.1">
    <property type="nucleotide sequence ID" value="NZ_QUZT01000109.1"/>
</dbReference>
<dbReference type="SUPFAM" id="SSF160631">
    <property type="entry name" value="SMI1/KNR4-like"/>
    <property type="match status" value="1"/>
</dbReference>
<feature type="domain" description="Knr4/Smi1-like" evidence="1">
    <location>
        <begin position="28"/>
        <end position="147"/>
    </location>
</feature>
<accession>A0A4Z0AES9</accession>
<gene>
    <name evidence="2" type="ORF">DYL61_30235</name>
</gene>
<dbReference type="EMBL" id="QUZT01000109">
    <property type="protein sequence ID" value="TFY84980.1"/>
    <property type="molecule type" value="Genomic_DNA"/>
</dbReference>
<keyword evidence="3" id="KW-1185">Reference proteome</keyword>
<dbReference type="InterPro" id="IPR037883">
    <property type="entry name" value="Knr4/Smi1-like_sf"/>
</dbReference>
<dbReference type="Pfam" id="PF14568">
    <property type="entry name" value="SUKH_6"/>
    <property type="match status" value="1"/>
</dbReference>
<protein>
    <submittedName>
        <fullName evidence="2">SMI1/KNR4 family protein</fullName>
    </submittedName>
</protein>
<dbReference type="OrthoDB" id="5880263at2"/>
<dbReference type="InterPro" id="IPR018958">
    <property type="entry name" value="Knr4/Smi1-like_dom"/>
</dbReference>
<evidence type="ECO:0000313" key="2">
    <source>
        <dbReference type="EMBL" id="TFY84980.1"/>
    </source>
</evidence>
<evidence type="ECO:0000313" key="3">
    <source>
        <dbReference type="Proteomes" id="UP000297734"/>
    </source>
</evidence>
<comment type="caution">
    <text evidence="2">The sequence shown here is derived from an EMBL/GenBank/DDBJ whole genome shotgun (WGS) entry which is preliminary data.</text>
</comment>
<reference evidence="2 3" key="1">
    <citation type="journal article" date="2019" name="Syst. Appl. Microbiol.">
        <title>New species of pathogenic Pseudomonas isolated from citrus in Tunisia: Proposal of Pseudomonas kairouanensis sp. nov. and Pseudomonas nabeulensis sp. nov.</title>
        <authorList>
            <person name="Oueslati M."/>
            <person name="Mulet M."/>
            <person name="Gomila M."/>
            <person name="Berge O."/>
            <person name="Hajlaoui M.R."/>
            <person name="Lalucat J."/>
            <person name="Sadfi-Zouaoui N."/>
            <person name="Garcia-Valdes E."/>
        </authorList>
    </citation>
    <scope>NUCLEOTIDE SEQUENCE [LARGE SCALE GENOMIC DNA]</scope>
    <source>
        <strain evidence="2 3">E10B</strain>
    </source>
</reference>
<dbReference type="Gene3D" id="3.40.1580.10">
    <property type="entry name" value="SMI1/KNR4-like"/>
    <property type="match status" value="1"/>
</dbReference>
<name>A0A4Z0AES9_9PSED</name>
<evidence type="ECO:0000259" key="1">
    <source>
        <dbReference type="SMART" id="SM00860"/>
    </source>
</evidence>
<sequence>MSQFTAQHVESLIALHLDVVRFGRGVNSVGEEWIERAEQRLGFQLPNSYKCFLNTYMGGEIGSEEIYSIYGVDFECANGGDVVYQHIMGLKNNLIGEKELVISETDFGEVFFFDCSRFNSGEYPVKLRLASGEHVNYASDFFEFLYKRIIAHT</sequence>
<dbReference type="AlphaFoldDB" id="A0A4Z0AES9"/>
<organism evidence="2 3">
    <name type="scientific">Pseudomonas nabeulensis</name>
    <dbReference type="NCBI Taxonomy" id="2293833"/>
    <lineage>
        <taxon>Bacteria</taxon>
        <taxon>Pseudomonadati</taxon>
        <taxon>Pseudomonadota</taxon>
        <taxon>Gammaproteobacteria</taxon>
        <taxon>Pseudomonadales</taxon>
        <taxon>Pseudomonadaceae</taxon>
        <taxon>Pseudomonas</taxon>
    </lineage>
</organism>